<name>A0A1X4XYA5_9BACT</name>
<dbReference type="RefSeq" id="WP_086033375.1">
    <property type="nucleotide sequence ID" value="NZ_MDSU01000015.1"/>
</dbReference>
<dbReference type="Proteomes" id="UP000194141">
    <property type="component" value="Unassembled WGS sequence"/>
</dbReference>
<protein>
    <submittedName>
        <fullName evidence="1">Uncharacterized protein</fullName>
    </submittedName>
</protein>
<comment type="caution">
    <text evidence="1">The sequence shown here is derived from an EMBL/GenBank/DDBJ whole genome shotgun (WGS) entry which is preliminary data.</text>
</comment>
<gene>
    <name evidence="1" type="ORF">DESAMIL20_641</name>
</gene>
<accession>A0A1X4XYA5</accession>
<sequence>MLFEFDYEINEKVKINTSKLDKFYSECKLIKGFENVKLVLDDNDCLDSIVVEKYDDYYAEDFAIELSKIIDNDEMVTLYFKETKNCEYGERYDVSRLYVVTVMSLP</sequence>
<dbReference type="STRING" id="1562698.DESAMIL20_641"/>
<evidence type="ECO:0000313" key="1">
    <source>
        <dbReference type="EMBL" id="OSS42526.1"/>
    </source>
</evidence>
<keyword evidence="2" id="KW-1185">Reference proteome</keyword>
<reference evidence="1 2" key="1">
    <citation type="journal article" date="2017" name="Front. Microbiol.">
        <title>Genome Sequence of Desulfurella amilsii Strain TR1 and Comparative Genomics of Desulfurellaceae Family.</title>
        <authorList>
            <person name="Florentino A.P."/>
            <person name="Stams A.J."/>
            <person name="Sanchez-Andrea I."/>
        </authorList>
    </citation>
    <scope>NUCLEOTIDE SEQUENCE [LARGE SCALE GENOMIC DNA]</scope>
    <source>
        <strain evidence="1 2">TR1</strain>
    </source>
</reference>
<evidence type="ECO:0000313" key="2">
    <source>
        <dbReference type="Proteomes" id="UP000194141"/>
    </source>
</evidence>
<dbReference type="AlphaFoldDB" id="A0A1X4XYA5"/>
<organism evidence="1 2">
    <name type="scientific">Desulfurella amilsii</name>
    <dbReference type="NCBI Taxonomy" id="1562698"/>
    <lineage>
        <taxon>Bacteria</taxon>
        <taxon>Pseudomonadati</taxon>
        <taxon>Campylobacterota</taxon>
        <taxon>Desulfurellia</taxon>
        <taxon>Desulfurellales</taxon>
        <taxon>Desulfurellaceae</taxon>
        <taxon>Desulfurella</taxon>
    </lineage>
</organism>
<dbReference type="EMBL" id="MDSU01000015">
    <property type="protein sequence ID" value="OSS42526.1"/>
    <property type="molecule type" value="Genomic_DNA"/>
</dbReference>
<proteinExistence type="predicted"/>